<dbReference type="GeneTree" id="ENSGT00940000154650"/>
<dbReference type="Ensembl" id="ENSMUST00000108211.8">
    <property type="protein sequence ID" value="ENSMUSP00000103846.2"/>
    <property type="gene ID" value="ENSMUSG00000059975.16"/>
</dbReference>
<dbReference type="AlphaFoldDB" id="Q8BIJ3"/>
<reference evidence="3 5" key="9">
    <citation type="journal article" date="2009" name="PLoS Biol.">
        <title>Lineage-specific biology revealed by a finished genome assembly of the mouse.</title>
        <authorList>
            <consortium name="Mouse Genome Sequencing Consortium"/>
            <person name="Church D.M."/>
            <person name="Goodstadt L."/>
            <person name="Hillier L.W."/>
            <person name="Zody M.C."/>
            <person name="Goldstein S."/>
            <person name="She X."/>
            <person name="Bult C.J."/>
            <person name="Agarwala R."/>
            <person name="Cherry J.L."/>
            <person name="DiCuccio M."/>
            <person name="Hlavina W."/>
            <person name="Kapustin Y."/>
            <person name="Meric P."/>
            <person name="Maglott D."/>
            <person name="Birtle Z."/>
            <person name="Marques A.C."/>
            <person name="Graves T."/>
            <person name="Zhou S."/>
            <person name="Teague B."/>
            <person name="Potamousis K."/>
            <person name="Churas C."/>
            <person name="Place M."/>
            <person name="Herschleb J."/>
            <person name="Runnheim R."/>
            <person name="Forrest D."/>
            <person name="Amos-Landgraf J."/>
            <person name="Schwartz D.C."/>
            <person name="Cheng Z."/>
            <person name="Lindblad-Toh K."/>
            <person name="Eichler E.E."/>
            <person name="Ponting C.P."/>
        </authorList>
    </citation>
    <scope>NUCLEOTIDE SEQUENCE [LARGE SCALE GENOMIC DNA]</scope>
    <source>
        <strain evidence="3 5">C57BL/6J</strain>
    </source>
</reference>
<reference evidence="2" key="7">
    <citation type="journal article" date="2005" name="Science">
        <title>The Transcriptional Landscape of the Mammalian Genome.</title>
        <authorList>
            <consortium name="The FANTOM Consortium"/>
            <consortium name="Riken Genome Exploration Research Group and Genome Science Group (Genome Network Project Core Group)"/>
        </authorList>
    </citation>
    <scope>NUCLEOTIDE SEQUENCE</scope>
    <source>
        <strain evidence="2">C57BL/6J</strain>
    </source>
</reference>
<dbReference type="EMBL" id="AK049278">
    <property type="protein sequence ID" value="BAC33654.1"/>
    <property type="molecule type" value="mRNA"/>
</dbReference>
<feature type="domain" description="KRAB" evidence="1">
    <location>
        <begin position="8"/>
        <end position="79"/>
    </location>
</feature>
<reference evidence="3" key="10">
    <citation type="journal article" date="2011" name="PLoS Biol.">
        <title>Modernizing reference genome assemblies.</title>
        <authorList>
            <person name="Church D.M."/>
            <person name="Schneider V.A."/>
            <person name="Graves T."/>
            <person name="Auger K."/>
            <person name="Cunningham F."/>
            <person name="Bouk N."/>
            <person name="Chen H.C."/>
            <person name="Agarwala R."/>
            <person name="McLaren W.M."/>
            <person name="Ritchie G.R."/>
            <person name="Albracht D."/>
            <person name="Kremitzki M."/>
            <person name="Rock S."/>
            <person name="Kotkiewicz H."/>
            <person name="Kremitzki C."/>
            <person name="Wollam A."/>
            <person name="Trani L."/>
            <person name="Fulton L."/>
            <person name="Fulton R."/>
            <person name="Matthews L."/>
            <person name="Whitehead S."/>
            <person name="Chow W."/>
            <person name="Torrance J."/>
            <person name="Dunn M."/>
            <person name="Harden G."/>
            <person name="Threadgold G."/>
            <person name="Wood J."/>
            <person name="Collins J."/>
            <person name="Heath P."/>
            <person name="Griffiths G."/>
            <person name="Pelan S."/>
            <person name="Grafham D."/>
            <person name="Eichler E.E."/>
            <person name="Weinstock G."/>
            <person name="Mardis E.R."/>
            <person name="Wilson R.K."/>
            <person name="Howe K."/>
            <person name="Flicek P."/>
            <person name="Hubbard T."/>
        </authorList>
    </citation>
    <scope>NUCLEOTIDE SEQUENCE [LARGE SCALE GENOMIC DNA]</scope>
    <source>
        <strain evidence="3">C57BL/6J</strain>
    </source>
</reference>
<reference evidence="3" key="11">
    <citation type="submission" date="2025-05" db="UniProtKB">
        <authorList>
            <consortium name="Ensembl"/>
        </authorList>
    </citation>
    <scope>IDENTIFICATION</scope>
    <source>
        <strain evidence="3">C57BL/6J</strain>
    </source>
</reference>
<keyword evidence="5" id="KW-1185">Reference proteome</keyword>
<evidence type="ECO:0000259" key="1">
    <source>
        <dbReference type="PROSITE" id="PS50805"/>
    </source>
</evidence>
<dbReference type="SMART" id="SM00349">
    <property type="entry name" value="KRAB"/>
    <property type="match status" value="1"/>
</dbReference>
<dbReference type="UCSC" id="uc009gcp.1">
    <property type="organism name" value="mouse"/>
</dbReference>
<reference evidence="2" key="6">
    <citation type="journal article" date="2002" name="Nature">
        <title>Analysis of the mouse transcriptome based on functional annotation of 60,770 full-length cDNAs.</title>
        <authorList>
            <consortium name="The FANTOM Consortium and the RIKEN Genome Exploration Research Group Phase I and II Team"/>
        </authorList>
    </citation>
    <scope>NUCLEOTIDE SEQUENCE</scope>
    <source>
        <strain evidence="2">C57BL/6J</strain>
    </source>
</reference>
<dbReference type="ExpressionAtlas" id="Q8BIJ3">
    <property type="expression patterns" value="baseline and differential"/>
</dbReference>
<proteinExistence type="evidence at transcript level"/>
<dbReference type="Proteomes" id="UP000000589">
    <property type="component" value="Chromosome 7"/>
</dbReference>
<dbReference type="Antibodypedia" id="44797">
    <property type="antibodies" value="87 antibodies from 14 providers"/>
</dbReference>
<reference evidence="2" key="8">
    <citation type="journal article" date="2005" name="Science">
        <title>Antisense Transcription in the Mammalian Transcriptome.</title>
        <authorList>
            <consortium name="RIKEN Genome Exploration Research Group and Genome Science Group (Genome Network Project Core Group) and the FANTOM Consortium"/>
        </authorList>
    </citation>
    <scope>NUCLEOTIDE SEQUENCE</scope>
    <source>
        <strain evidence="2">C57BL/6J</strain>
    </source>
</reference>
<dbReference type="Bgee" id="ENSMUSG00000059975">
    <property type="expression patterns" value="Expressed in manus and 195 other cell types or tissues"/>
</dbReference>
<dbReference type="Ensembl" id="ENSMUST00000108212.8">
    <property type="protein sequence ID" value="ENSMUSP00000103847.2"/>
    <property type="gene ID" value="ENSMUSG00000059975.16"/>
</dbReference>
<dbReference type="VEuPathDB" id="HostDB:ENSMUSG00000059975"/>
<reference evidence="2" key="2">
    <citation type="journal article" date="2000" name="Genome Res.">
        <title>Normalization and subtraction of cap-trapper-selected cDNAs to prepare full-length cDNA libraries for rapid discovery of new genes.</title>
        <authorList>
            <person name="Carninci P."/>
            <person name="Shibata Y."/>
            <person name="Hayatsu N."/>
            <person name="Sugahara Y."/>
            <person name="Shibata K."/>
            <person name="Itoh M."/>
            <person name="Konno H."/>
            <person name="Okazaki Y."/>
            <person name="Muramatsu M."/>
            <person name="Hayashizaki Y."/>
        </authorList>
    </citation>
    <scope>NUCLEOTIDE SEQUENCE</scope>
    <source>
        <strain evidence="2">C57BL/6J</strain>
    </source>
</reference>
<reference evidence="2" key="1">
    <citation type="journal article" date="1999" name="Methods Enzymol.">
        <title>High-efficiency full-length cDNA cloning.</title>
        <authorList>
            <person name="Carninci P."/>
            <person name="Hayashizaki Y."/>
        </authorList>
    </citation>
    <scope>NUCLEOTIDE SEQUENCE</scope>
    <source>
        <strain evidence="2">C57BL/6J</strain>
    </source>
</reference>
<protein>
    <submittedName>
        <fullName evidence="3">Zinc finger protein 74</fullName>
    </submittedName>
</protein>
<dbReference type="OrthoDB" id="9411774at2759"/>
<reference evidence="2" key="5">
    <citation type="submission" date="2001-07" db="EMBL/GenBank/DDBJ databases">
        <authorList>
            <person name="Adachi J."/>
            <person name="Aizawa K."/>
            <person name="Akimura T."/>
            <person name="Arakawa T."/>
            <person name="Bono H."/>
            <person name="Carninci P."/>
            <person name="Fukuda S."/>
            <person name="Furuno M."/>
            <person name="Hanagaki T."/>
            <person name="Hara A."/>
            <person name="Hashizume W."/>
            <person name="Hayashida K."/>
            <person name="Hayatsu N."/>
            <person name="Hiramoto K."/>
            <person name="Hiraoka T."/>
            <person name="Hirozane T."/>
            <person name="Hori F."/>
            <person name="Imotani K."/>
            <person name="Ishii Y."/>
            <person name="Itoh M."/>
            <person name="Kagawa I."/>
            <person name="Kasukawa T."/>
            <person name="Katoh H."/>
            <person name="Kawai J."/>
            <person name="Kojima Y."/>
            <person name="Kondo S."/>
            <person name="Konno H."/>
            <person name="Kouda M."/>
            <person name="Koya S."/>
            <person name="Kurihara C."/>
            <person name="Matsuyama T."/>
            <person name="Miyazaki A."/>
            <person name="Murata M."/>
            <person name="Nakamura M."/>
            <person name="Nishi K."/>
            <person name="Nomura K."/>
            <person name="Numazaki R."/>
            <person name="Ohno M."/>
            <person name="Ohsato N."/>
            <person name="Okazaki Y."/>
            <person name="Saito R."/>
            <person name="Saitoh H."/>
            <person name="Sakai C."/>
            <person name="Sakai K."/>
            <person name="Sakazume N."/>
            <person name="Sano H."/>
            <person name="Sasaki D."/>
            <person name="Shibata K."/>
            <person name="Shinagawa A."/>
            <person name="Shiraki T."/>
            <person name="Sogabe Y."/>
            <person name="Tagami M."/>
            <person name="Tagawa A."/>
            <person name="Takahashi F."/>
            <person name="Takaku-Akahira S."/>
            <person name="Takeda Y."/>
            <person name="Tanaka T."/>
            <person name="Tomaru A."/>
            <person name="Toya T."/>
            <person name="Yasunishi A."/>
            <person name="Muramatsu M."/>
            <person name="Hayashizaki Y."/>
        </authorList>
    </citation>
    <scope>NUCLEOTIDE SEQUENCE</scope>
    <source>
        <strain evidence="2">C57BL/6J</strain>
    </source>
</reference>
<reference evidence="2" key="3">
    <citation type="journal article" date="2000" name="Genome Res.">
        <title>RIKEN integrated sequence analysis (RISA) system--384-format sequencing pipeline with 384 multicapillary sequencer.</title>
        <authorList>
            <person name="Shibata K."/>
            <person name="Itoh M."/>
            <person name="Aizawa K."/>
            <person name="Nagaoka S."/>
            <person name="Sasaki N."/>
            <person name="Carninci P."/>
            <person name="Konno H."/>
            <person name="Akiyama J."/>
            <person name="Nishi K."/>
            <person name="Kitsunai T."/>
            <person name="Tashiro H."/>
            <person name="Itoh M."/>
            <person name="Sumi N."/>
            <person name="Ishii Y."/>
            <person name="Nakamura S."/>
            <person name="Hazama M."/>
            <person name="Nishine T."/>
            <person name="Harada A."/>
            <person name="Yamamoto R."/>
            <person name="Matsumoto H."/>
            <person name="Sakaguchi S."/>
            <person name="Ikegami T."/>
            <person name="Kashiwagi K."/>
            <person name="Fujiwake S."/>
            <person name="Inoue K."/>
            <person name="Togawa Y."/>
            <person name="Izawa M."/>
            <person name="Ohara E."/>
            <person name="Watahiki M."/>
            <person name="Yoneda Y."/>
            <person name="Ishikawa T."/>
            <person name="Ozawa K."/>
            <person name="Tanaka T."/>
            <person name="Matsuura S."/>
            <person name="Kawai J."/>
            <person name="Okazaki Y."/>
            <person name="Muramatsu M."/>
            <person name="Inoue Y."/>
            <person name="Kira A."/>
            <person name="Hayashizaki Y."/>
        </authorList>
    </citation>
    <scope>NUCLEOTIDE SEQUENCE</scope>
    <source>
        <strain evidence="2">C57BL/6J</strain>
    </source>
</reference>
<dbReference type="PANTHER" id="PTHR23232">
    <property type="entry name" value="KRAB DOMAIN C2H2 ZINC FINGER"/>
    <property type="match status" value="1"/>
</dbReference>
<dbReference type="SUPFAM" id="SSF109640">
    <property type="entry name" value="KRAB domain (Kruppel-associated box)"/>
    <property type="match status" value="1"/>
</dbReference>
<sequence length="153" mass="17419">MTESEGLVTFKDVAIDFTQEEWKQLDPTQRNLYRNVMLENYNNLITVGPPLTKPEVIFKLEQEEEPCVVEREVLWRPCPGEILGIDEHQKIQDGQVFEGIVVTSEASECPEEFAIMVGSGMFPPKKVPKTTMFRTDLVTRVLTSSKLNLLTDS</sequence>
<evidence type="ECO:0000313" key="2">
    <source>
        <dbReference type="EMBL" id="BAC33654.1"/>
    </source>
</evidence>
<name>Q8BIJ3_MOUSE</name>
<dbReference type="HOGENOM" id="CLU_002678_69_8_1"/>
<dbReference type="SMR" id="Q8BIJ3"/>
<evidence type="ECO:0000313" key="5">
    <source>
        <dbReference type="Proteomes" id="UP000000589"/>
    </source>
</evidence>
<reference evidence="2" key="4">
    <citation type="journal article" date="2001" name="Nature">
        <title>Functional annotation of a full-length mouse cDNA collection.</title>
        <authorList>
            <consortium name="The RIKEN Genome Exploration Research Group Phase II Team and the FANTOM Consortium"/>
        </authorList>
    </citation>
    <scope>NUCLEOTIDE SEQUENCE</scope>
    <source>
        <strain evidence="2">C57BL/6J</strain>
    </source>
</reference>
<accession>Q8BIJ3</accession>
<dbReference type="CDD" id="cd07765">
    <property type="entry name" value="KRAB_A-box"/>
    <property type="match status" value="1"/>
</dbReference>
<dbReference type="GO" id="GO:0006355">
    <property type="term" value="P:regulation of DNA-templated transcription"/>
    <property type="evidence" value="ECO:0007669"/>
    <property type="project" value="InterPro"/>
</dbReference>
<evidence type="ECO:0000313" key="4">
    <source>
        <dbReference type="MGI" id="MGI:107784"/>
    </source>
</evidence>
<organism evidence="2">
    <name type="scientific">Mus musculus</name>
    <name type="common">Mouse</name>
    <dbReference type="NCBI Taxonomy" id="10090"/>
    <lineage>
        <taxon>Eukaryota</taxon>
        <taxon>Metazoa</taxon>
        <taxon>Chordata</taxon>
        <taxon>Craniata</taxon>
        <taxon>Vertebrata</taxon>
        <taxon>Euteleostomi</taxon>
        <taxon>Mammalia</taxon>
        <taxon>Eutheria</taxon>
        <taxon>Euarchontoglires</taxon>
        <taxon>Glires</taxon>
        <taxon>Rodentia</taxon>
        <taxon>Myomorpha</taxon>
        <taxon>Muroidea</taxon>
        <taxon>Muridae</taxon>
        <taxon>Murinae</taxon>
        <taxon>Mus</taxon>
        <taxon>Mus</taxon>
    </lineage>
</organism>
<evidence type="ECO:0000313" key="3">
    <source>
        <dbReference type="Ensembl" id="ENSMUSP00000103846.2"/>
    </source>
</evidence>
<dbReference type="InterPro" id="IPR050169">
    <property type="entry name" value="Krueppel_C2H2_ZnF"/>
</dbReference>
<dbReference type="Gene3D" id="6.10.140.140">
    <property type="match status" value="1"/>
</dbReference>
<dbReference type="InterPro" id="IPR036051">
    <property type="entry name" value="KRAB_dom_sf"/>
</dbReference>
<dbReference type="InterPro" id="IPR001909">
    <property type="entry name" value="KRAB"/>
</dbReference>
<dbReference type="Pfam" id="PF01352">
    <property type="entry name" value="KRAB"/>
    <property type="match status" value="1"/>
</dbReference>
<dbReference type="AGR" id="MGI:107784"/>
<dbReference type="ProteomicsDB" id="339415"/>
<gene>
    <name evidence="3 4" type="primary">Zfp74</name>
</gene>
<dbReference type="PANTHER" id="PTHR23232:SF163">
    <property type="entry name" value="ZINC FINGER PROTEIN 589"/>
    <property type="match status" value="1"/>
</dbReference>
<dbReference type="PROSITE" id="PS50805">
    <property type="entry name" value="KRAB"/>
    <property type="match status" value="1"/>
</dbReference>
<dbReference type="MGI" id="MGI:107784">
    <property type="gene designation" value="Zfp74"/>
</dbReference>